<dbReference type="PANTHER" id="PTHR11022">
    <property type="entry name" value="PEPTIDOGLYCAN RECOGNITION PROTEIN"/>
    <property type="match status" value="1"/>
</dbReference>
<keyword evidence="7" id="KW-1185">Reference proteome</keyword>
<evidence type="ECO:0000256" key="1">
    <source>
        <dbReference type="ARBA" id="ARBA00007553"/>
    </source>
</evidence>
<dbReference type="InterPro" id="IPR006619">
    <property type="entry name" value="PGRP_domain_met/bac"/>
</dbReference>
<dbReference type="FunFam" id="3.40.80.10:FF:000001">
    <property type="entry name" value="Peptidoglycan recognition protein 1"/>
    <property type="match status" value="1"/>
</dbReference>
<dbReference type="Pfam" id="PF00685">
    <property type="entry name" value="Sulfotransfer_1"/>
    <property type="match status" value="1"/>
</dbReference>
<dbReference type="InterPro" id="IPR015510">
    <property type="entry name" value="PGRP"/>
</dbReference>
<dbReference type="SUPFAM" id="SSF55846">
    <property type="entry name" value="N-acetylmuramoyl-L-alanine amidase-like"/>
    <property type="match status" value="1"/>
</dbReference>
<evidence type="ECO:0000256" key="2">
    <source>
        <dbReference type="ARBA" id="ARBA00022859"/>
    </source>
</evidence>
<dbReference type="InterPro" id="IPR036505">
    <property type="entry name" value="Amidase/PGRP_sf"/>
</dbReference>
<proteinExistence type="inferred from homology"/>
<feature type="domain" description="N-acetylmuramoyl-L-alanine amidase" evidence="4">
    <location>
        <begin position="365"/>
        <end position="502"/>
    </location>
</feature>
<dbReference type="GO" id="GO:0002376">
    <property type="term" value="P:immune system process"/>
    <property type="evidence" value="ECO:0007669"/>
    <property type="project" value="UniProtKB-KW"/>
</dbReference>
<dbReference type="GO" id="GO:0008745">
    <property type="term" value="F:N-acetylmuramoyl-L-alanine amidase activity"/>
    <property type="evidence" value="ECO:0007669"/>
    <property type="project" value="InterPro"/>
</dbReference>
<comment type="similarity">
    <text evidence="1">Belongs to the N-acetylmuramoyl-L-alanine amidase 2 family.</text>
</comment>
<dbReference type="PANTHER" id="PTHR11022:SF41">
    <property type="entry name" value="PEPTIDOGLYCAN-RECOGNITION PROTEIN LC-RELATED"/>
    <property type="match status" value="1"/>
</dbReference>
<dbReference type="GO" id="GO:0008270">
    <property type="term" value="F:zinc ion binding"/>
    <property type="evidence" value="ECO:0007669"/>
    <property type="project" value="InterPro"/>
</dbReference>
<evidence type="ECO:0000259" key="5">
    <source>
        <dbReference type="SMART" id="SM00701"/>
    </source>
</evidence>
<feature type="domain" description="Peptidoglycan recognition protein family" evidence="5">
    <location>
        <begin position="353"/>
        <end position="496"/>
    </location>
</feature>
<name>A0A8B6CZT1_MYTGA</name>
<evidence type="ECO:0000313" key="6">
    <source>
        <dbReference type="EMBL" id="VDI11482.1"/>
    </source>
</evidence>
<reference evidence="6" key="1">
    <citation type="submission" date="2018-11" db="EMBL/GenBank/DDBJ databases">
        <authorList>
            <person name="Alioto T."/>
            <person name="Alioto T."/>
        </authorList>
    </citation>
    <scope>NUCLEOTIDE SEQUENCE</scope>
</reference>
<organism evidence="6 7">
    <name type="scientific">Mytilus galloprovincialis</name>
    <name type="common">Mediterranean mussel</name>
    <dbReference type="NCBI Taxonomy" id="29158"/>
    <lineage>
        <taxon>Eukaryota</taxon>
        <taxon>Metazoa</taxon>
        <taxon>Spiralia</taxon>
        <taxon>Lophotrochozoa</taxon>
        <taxon>Mollusca</taxon>
        <taxon>Bivalvia</taxon>
        <taxon>Autobranchia</taxon>
        <taxon>Pteriomorphia</taxon>
        <taxon>Mytilida</taxon>
        <taxon>Mytiloidea</taxon>
        <taxon>Mytilidae</taxon>
        <taxon>Mytilinae</taxon>
        <taxon>Mytilus</taxon>
    </lineage>
</organism>
<dbReference type="EMBL" id="UYJE01002528">
    <property type="protein sequence ID" value="VDI11482.1"/>
    <property type="molecule type" value="Genomic_DNA"/>
</dbReference>
<dbReference type="Gene3D" id="2.30.30.40">
    <property type="entry name" value="SH3 Domains"/>
    <property type="match status" value="1"/>
</dbReference>
<comment type="caution">
    <text evidence="6">The sequence shown here is derived from an EMBL/GenBank/DDBJ whole genome shotgun (WGS) entry which is preliminary data.</text>
</comment>
<dbReference type="Proteomes" id="UP000596742">
    <property type="component" value="Unassembled WGS sequence"/>
</dbReference>
<evidence type="ECO:0000259" key="3">
    <source>
        <dbReference type="SMART" id="SM00287"/>
    </source>
</evidence>
<dbReference type="Gene3D" id="3.40.80.10">
    <property type="entry name" value="Peptidoglycan recognition protein-like"/>
    <property type="match status" value="1"/>
</dbReference>
<sequence>MESANKIDPNKKMELSGGPFMYDGIIWIPFPGLYPEPEKKFKQIRDMECRDSDVFLCSFPKAGTHWTHEILSMLLSGSTQYNQYNTIENMIEAASTLDKINSAPSRRLLVTHLPYKYLPEQLRNGTGKIVYVQRNPKDLHVSMYNHLKGKGIMKEGTTWNEFIEQIFTGQLKMFGGWFQFSKDWEKEIDIKKNILPLYYEEMKQDITGNILKTAEYLNVPCKNEFAMEVGDKCSFDKLKNNKLDYTALVDKNRKSTLFRKGQSILYRKTISTITQCGCATDPLHVRSGAGTTHRILGTVPAGECHTDKGGRQTANGYTWANIDYNGQDAWAAINWLNFKACQTNQASTSIGCPNIVSRAGWGARSPTIPHSLLTHTPNHVYIHHGASGGCHTQSACISKVKAYQNYHMDGHHWSDIGYSFVVGEDGNVYEARGWDAVGAHTLHHNYDGLGICVIGNFMEHVPNDAALNAIKSLIQCGVNKGKITANYILKGHRDVGQTACPGQKLYDLIQTWPHYHH</sequence>
<dbReference type="GO" id="GO:0009253">
    <property type="term" value="P:peptidoglycan catabolic process"/>
    <property type="evidence" value="ECO:0007669"/>
    <property type="project" value="InterPro"/>
</dbReference>
<dbReference type="Pfam" id="PF01510">
    <property type="entry name" value="Amidase_2"/>
    <property type="match status" value="1"/>
</dbReference>
<protein>
    <submittedName>
        <fullName evidence="6">Peptidoglycan recognition protein</fullName>
    </submittedName>
</protein>
<dbReference type="SMART" id="SM00644">
    <property type="entry name" value="Ami_2"/>
    <property type="match status" value="1"/>
</dbReference>
<dbReference type="InterPro" id="IPR027417">
    <property type="entry name" value="P-loop_NTPase"/>
</dbReference>
<keyword evidence="2" id="KW-0391">Immunity</keyword>
<dbReference type="InterPro" id="IPR000863">
    <property type="entry name" value="Sulfotransferase_dom"/>
</dbReference>
<dbReference type="SMART" id="SM00287">
    <property type="entry name" value="SH3b"/>
    <property type="match status" value="1"/>
</dbReference>
<dbReference type="SMART" id="SM00701">
    <property type="entry name" value="PGRP"/>
    <property type="match status" value="1"/>
</dbReference>
<dbReference type="AlphaFoldDB" id="A0A8B6CZT1"/>
<evidence type="ECO:0000259" key="4">
    <source>
        <dbReference type="SMART" id="SM00644"/>
    </source>
</evidence>
<gene>
    <name evidence="6" type="ORF">MGAL_10B002831</name>
</gene>
<dbReference type="Gene3D" id="3.40.50.300">
    <property type="entry name" value="P-loop containing nucleotide triphosphate hydrolases"/>
    <property type="match status" value="1"/>
</dbReference>
<dbReference type="SUPFAM" id="SSF52540">
    <property type="entry name" value="P-loop containing nucleoside triphosphate hydrolases"/>
    <property type="match status" value="1"/>
</dbReference>
<dbReference type="InterPro" id="IPR003646">
    <property type="entry name" value="SH3-like_bac-type"/>
</dbReference>
<dbReference type="GO" id="GO:0008146">
    <property type="term" value="F:sulfotransferase activity"/>
    <property type="evidence" value="ECO:0007669"/>
    <property type="project" value="InterPro"/>
</dbReference>
<dbReference type="CDD" id="cd06583">
    <property type="entry name" value="PGRP"/>
    <property type="match status" value="1"/>
</dbReference>
<dbReference type="OrthoDB" id="6341251at2759"/>
<feature type="domain" description="SH3b" evidence="3">
    <location>
        <begin position="268"/>
        <end position="339"/>
    </location>
</feature>
<dbReference type="InterPro" id="IPR002502">
    <property type="entry name" value="Amidase_domain"/>
</dbReference>
<accession>A0A8B6CZT1</accession>
<evidence type="ECO:0000313" key="7">
    <source>
        <dbReference type="Proteomes" id="UP000596742"/>
    </source>
</evidence>